<keyword evidence="3" id="KW-1185">Reference proteome</keyword>
<accession>A0ABQ4XZQ0</accession>
<dbReference type="Pfam" id="PF00646">
    <property type="entry name" value="F-box"/>
    <property type="match status" value="1"/>
</dbReference>
<reference evidence="2" key="1">
    <citation type="journal article" date="2022" name="Int. J. Mol. Sci.">
        <title>Draft Genome of Tanacetum Coccineum: Genomic Comparison of Closely Related Tanacetum-Family Plants.</title>
        <authorList>
            <person name="Yamashiro T."/>
            <person name="Shiraishi A."/>
            <person name="Nakayama K."/>
            <person name="Satake H."/>
        </authorList>
    </citation>
    <scope>NUCLEOTIDE SEQUENCE</scope>
</reference>
<protein>
    <submittedName>
        <fullName evidence="2">Retrovirus-related pol polyprotein from transposon TNT 1-94</fullName>
    </submittedName>
</protein>
<dbReference type="PANTHER" id="PTHR31111">
    <property type="entry name" value="BNAA05G37150D PROTEIN-RELATED"/>
    <property type="match status" value="1"/>
</dbReference>
<name>A0ABQ4XZQ0_9ASTR</name>
<dbReference type="Proteomes" id="UP001151760">
    <property type="component" value="Unassembled WGS sequence"/>
</dbReference>
<comment type="caution">
    <text evidence="2">The sequence shown here is derived from an EMBL/GenBank/DDBJ whole genome shotgun (WGS) entry which is preliminary data.</text>
</comment>
<evidence type="ECO:0000313" key="2">
    <source>
        <dbReference type="EMBL" id="GJS70358.1"/>
    </source>
</evidence>
<proteinExistence type="predicted"/>
<gene>
    <name evidence="2" type="ORF">Tco_0703199</name>
</gene>
<reference evidence="2" key="2">
    <citation type="submission" date="2022-01" db="EMBL/GenBank/DDBJ databases">
        <authorList>
            <person name="Yamashiro T."/>
            <person name="Shiraishi A."/>
            <person name="Satake H."/>
            <person name="Nakayama K."/>
        </authorList>
    </citation>
    <scope>NUCLEOTIDE SEQUENCE</scope>
</reference>
<dbReference type="InterPro" id="IPR036047">
    <property type="entry name" value="F-box-like_dom_sf"/>
</dbReference>
<dbReference type="SUPFAM" id="SSF81383">
    <property type="entry name" value="F-box domain"/>
    <property type="match status" value="1"/>
</dbReference>
<dbReference type="InterPro" id="IPR001810">
    <property type="entry name" value="F-box_dom"/>
</dbReference>
<dbReference type="EMBL" id="BQNB010009929">
    <property type="protein sequence ID" value="GJS70358.1"/>
    <property type="molecule type" value="Genomic_DNA"/>
</dbReference>
<sequence length="263" mass="29972">MEIIKRVPDVKSLIRFRAVSKPWKSFVDSPEFITGYSARDTHPHRLLLRYRDNVHPYEFKYVSFVDMACGVCTVARTGRQQRWLLFGTHQLGNPLDRIVGNHGVWEIKNFILSFDLITHEFKQVNLPHSLANQLSQNFSISKLRESLVVSAYTNEVNDGRVYGVWMIGEEGGVMTSFKKLFNIKTPDVSPASKVLGFTMSGEPIMETETDDKEVATVEVYKPCSEHIKDLEINGENGSFFIFHYTETLLLGDHSDCCIISNDS</sequence>
<evidence type="ECO:0000259" key="1">
    <source>
        <dbReference type="Pfam" id="PF00646"/>
    </source>
</evidence>
<evidence type="ECO:0000313" key="3">
    <source>
        <dbReference type="Proteomes" id="UP001151760"/>
    </source>
</evidence>
<dbReference type="PANTHER" id="PTHR31111:SF136">
    <property type="entry name" value="F-BOX ASSOCIATED DOMAIN-CONTAINING PROTEIN"/>
    <property type="match status" value="1"/>
</dbReference>
<feature type="domain" description="F-box" evidence="1">
    <location>
        <begin position="9"/>
        <end position="32"/>
    </location>
</feature>
<organism evidence="2 3">
    <name type="scientific">Tanacetum coccineum</name>
    <dbReference type="NCBI Taxonomy" id="301880"/>
    <lineage>
        <taxon>Eukaryota</taxon>
        <taxon>Viridiplantae</taxon>
        <taxon>Streptophyta</taxon>
        <taxon>Embryophyta</taxon>
        <taxon>Tracheophyta</taxon>
        <taxon>Spermatophyta</taxon>
        <taxon>Magnoliopsida</taxon>
        <taxon>eudicotyledons</taxon>
        <taxon>Gunneridae</taxon>
        <taxon>Pentapetalae</taxon>
        <taxon>asterids</taxon>
        <taxon>campanulids</taxon>
        <taxon>Asterales</taxon>
        <taxon>Asteraceae</taxon>
        <taxon>Asteroideae</taxon>
        <taxon>Anthemideae</taxon>
        <taxon>Anthemidinae</taxon>
        <taxon>Tanacetum</taxon>
    </lineage>
</organism>